<protein>
    <submittedName>
        <fullName evidence="2">Uncharacterized protein</fullName>
    </submittedName>
</protein>
<proteinExistence type="predicted"/>
<organism evidence="2 3">
    <name type="scientific">Prorocentrum cordatum</name>
    <dbReference type="NCBI Taxonomy" id="2364126"/>
    <lineage>
        <taxon>Eukaryota</taxon>
        <taxon>Sar</taxon>
        <taxon>Alveolata</taxon>
        <taxon>Dinophyceae</taxon>
        <taxon>Prorocentrales</taxon>
        <taxon>Prorocentraceae</taxon>
        <taxon>Prorocentrum</taxon>
    </lineage>
</organism>
<feature type="compositionally biased region" description="Low complexity" evidence="1">
    <location>
        <begin position="146"/>
        <end position="164"/>
    </location>
</feature>
<feature type="compositionally biased region" description="Low complexity" evidence="1">
    <location>
        <begin position="238"/>
        <end position="254"/>
    </location>
</feature>
<dbReference type="EMBL" id="CAUYUJ010001448">
    <property type="protein sequence ID" value="CAK0796019.1"/>
    <property type="molecule type" value="Genomic_DNA"/>
</dbReference>
<feature type="compositionally biased region" description="Basic and acidic residues" evidence="1">
    <location>
        <begin position="291"/>
        <end position="303"/>
    </location>
</feature>
<keyword evidence="3" id="KW-1185">Reference proteome</keyword>
<reference evidence="2" key="1">
    <citation type="submission" date="2023-10" db="EMBL/GenBank/DDBJ databases">
        <authorList>
            <person name="Chen Y."/>
            <person name="Shah S."/>
            <person name="Dougan E. K."/>
            <person name="Thang M."/>
            <person name="Chan C."/>
        </authorList>
    </citation>
    <scope>NUCLEOTIDE SEQUENCE [LARGE SCALE GENOMIC DNA]</scope>
</reference>
<name>A0ABN9PS98_9DINO</name>
<feature type="compositionally biased region" description="Pro residues" evidence="1">
    <location>
        <begin position="130"/>
        <end position="145"/>
    </location>
</feature>
<evidence type="ECO:0000256" key="1">
    <source>
        <dbReference type="SAM" id="MobiDB-lite"/>
    </source>
</evidence>
<feature type="region of interest" description="Disordered" evidence="1">
    <location>
        <begin position="130"/>
        <end position="263"/>
    </location>
</feature>
<feature type="region of interest" description="Disordered" evidence="1">
    <location>
        <begin position="280"/>
        <end position="303"/>
    </location>
</feature>
<feature type="compositionally biased region" description="Low complexity" evidence="1">
    <location>
        <begin position="186"/>
        <end position="217"/>
    </location>
</feature>
<accession>A0ABN9PS98</accession>
<sequence length="326" mass="32658">MGAESAAKQGPRTVDLISLCFPLDESTLREAEQAASRFVNGPWGDSIREPVGGAFNGGGAHMDPGMGMPGMDTTMGMGMPGMGHWVAYPAAATGTALASPGANMAGAMGGTMMQFGTLVPAGIVAGAPMAPAPQAGPKPQQPAVPAPTTAPSAAAPAPAAPAAPAHERWSSMVDDGPLPSPPPARAPQAEPRSAGEAAEGPAHPAPTSRPQAPAVAPRLPPNAPRPASPAEGPRAVESPQAVSSAPAANACSSPTGRSFGQPKSWKDIVNKEQADAVAAASARLASSTPKEASKSSDETRKPTIIDYFLLVSRHKAEGEGHPCGHV</sequence>
<evidence type="ECO:0000313" key="2">
    <source>
        <dbReference type="EMBL" id="CAK0796019.1"/>
    </source>
</evidence>
<dbReference type="Proteomes" id="UP001189429">
    <property type="component" value="Unassembled WGS sequence"/>
</dbReference>
<comment type="caution">
    <text evidence="2">The sequence shown here is derived from an EMBL/GenBank/DDBJ whole genome shotgun (WGS) entry which is preliminary data.</text>
</comment>
<gene>
    <name evidence="2" type="ORF">PCOR1329_LOCUS5506</name>
</gene>
<feature type="compositionally biased region" description="Pro residues" evidence="1">
    <location>
        <begin position="218"/>
        <end position="227"/>
    </location>
</feature>
<evidence type="ECO:0000313" key="3">
    <source>
        <dbReference type="Proteomes" id="UP001189429"/>
    </source>
</evidence>